<evidence type="ECO:0000313" key="1">
    <source>
        <dbReference type="EMBL" id="DAD94523.1"/>
    </source>
</evidence>
<name>A0A8S5NKB0_9CAUD</name>
<protein>
    <submittedName>
        <fullName evidence="1">Uncharacterized protein</fullName>
    </submittedName>
</protein>
<dbReference type="EMBL" id="BK015176">
    <property type="protein sequence ID" value="DAD94523.1"/>
    <property type="molecule type" value="Genomic_DNA"/>
</dbReference>
<reference evidence="1" key="1">
    <citation type="journal article" date="2021" name="Proc. Natl. Acad. Sci. U.S.A.">
        <title>A Catalog of Tens of Thousands of Viruses from Human Metagenomes Reveals Hidden Associations with Chronic Diseases.</title>
        <authorList>
            <person name="Tisza M.J."/>
            <person name="Buck C.B."/>
        </authorList>
    </citation>
    <scope>NUCLEOTIDE SEQUENCE</scope>
    <source>
        <strain evidence="1">CttFh17</strain>
    </source>
</reference>
<proteinExistence type="predicted"/>
<sequence>MKKYIFGFLTGICLLPIIDSITELIQTALKIPKGELSKKVLKLNNEIQDLQFALEPIDTHCIGFEAPSNEEYLDDENEEDHKNKIGF</sequence>
<accession>A0A8S5NKB0</accession>
<organism evidence="1">
    <name type="scientific">Siphoviridae sp. cttFh17</name>
    <dbReference type="NCBI Taxonomy" id="2826491"/>
    <lineage>
        <taxon>Viruses</taxon>
        <taxon>Duplodnaviria</taxon>
        <taxon>Heunggongvirae</taxon>
        <taxon>Uroviricota</taxon>
        <taxon>Caudoviricetes</taxon>
    </lineage>
</organism>